<gene>
    <name evidence="13" type="ORF">C1S70_29010</name>
</gene>
<evidence type="ECO:0000259" key="11">
    <source>
        <dbReference type="Pfam" id="PF00288"/>
    </source>
</evidence>
<dbReference type="RefSeq" id="WP_103041468.1">
    <property type="nucleotide sequence ID" value="NZ_POWG01000049.1"/>
</dbReference>
<feature type="compositionally biased region" description="Low complexity" evidence="10">
    <location>
        <begin position="283"/>
        <end position="295"/>
    </location>
</feature>
<evidence type="ECO:0000256" key="2">
    <source>
        <dbReference type="ARBA" id="ARBA00012052"/>
    </source>
</evidence>
<evidence type="ECO:0000256" key="4">
    <source>
        <dbReference type="ARBA" id="ARBA00022679"/>
    </source>
</evidence>
<dbReference type="InterPro" id="IPR036554">
    <property type="entry name" value="GHMP_kinase_C_sf"/>
</dbReference>
<keyword evidence="8" id="KW-0414">Isoprene biosynthesis</keyword>
<keyword evidence="6 13" id="KW-0418">Kinase</keyword>
<evidence type="ECO:0000256" key="1">
    <source>
        <dbReference type="ARBA" id="ARBA00009684"/>
    </source>
</evidence>
<evidence type="ECO:0000256" key="9">
    <source>
        <dbReference type="ARBA" id="ARBA00032554"/>
    </source>
</evidence>
<dbReference type="Gene3D" id="3.30.70.890">
    <property type="entry name" value="GHMP kinase, C-terminal domain"/>
    <property type="match status" value="1"/>
</dbReference>
<evidence type="ECO:0000256" key="10">
    <source>
        <dbReference type="SAM" id="MobiDB-lite"/>
    </source>
</evidence>
<dbReference type="AlphaFoldDB" id="A0A2K1FSF4"/>
<dbReference type="InterPro" id="IPR006204">
    <property type="entry name" value="GHMP_kinase_N_dom"/>
</dbReference>
<feature type="region of interest" description="Disordered" evidence="10">
    <location>
        <begin position="283"/>
        <end position="353"/>
    </location>
</feature>
<dbReference type="PANTHER" id="PTHR43527">
    <property type="entry name" value="4-DIPHOSPHOCYTIDYL-2-C-METHYL-D-ERYTHRITOL KINASE, CHLOROPLASTIC"/>
    <property type="match status" value="1"/>
</dbReference>
<proteinExistence type="inferred from homology"/>
<dbReference type="InterPro" id="IPR004424">
    <property type="entry name" value="IspE"/>
</dbReference>
<feature type="domain" description="GHMP kinase C-terminal" evidence="12">
    <location>
        <begin position="219"/>
        <end position="288"/>
    </location>
</feature>
<organism evidence="13 14">
    <name type="scientific">Azospirillum argentinense</name>
    <dbReference type="NCBI Taxonomy" id="2970906"/>
    <lineage>
        <taxon>Bacteria</taxon>
        <taxon>Pseudomonadati</taxon>
        <taxon>Pseudomonadota</taxon>
        <taxon>Alphaproteobacteria</taxon>
        <taxon>Rhodospirillales</taxon>
        <taxon>Azospirillaceae</taxon>
        <taxon>Azospirillum</taxon>
    </lineage>
</organism>
<dbReference type="Gene3D" id="3.30.230.10">
    <property type="match status" value="1"/>
</dbReference>
<dbReference type="SUPFAM" id="SSF54211">
    <property type="entry name" value="Ribosomal protein S5 domain 2-like"/>
    <property type="match status" value="1"/>
</dbReference>
<name>A0A2K1FSF4_9PROT</name>
<evidence type="ECO:0000256" key="6">
    <source>
        <dbReference type="ARBA" id="ARBA00022777"/>
    </source>
</evidence>
<accession>A0A2K1FSF4</accession>
<feature type="domain" description="GHMP kinase N-terminal" evidence="11">
    <location>
        <begin position="83"/>
        <end position="160"/>
    </location>
</feature>
<comment type="similarity">
    <text evidence="1">Belongs to the GHMP kinase family. IspE subfamily.</text>
</comment>
<reference evidence="13 14" key="1">
    <citation type="submission" date="2018-01" db="EMBL/GenBank/DDBJ databases">
        <title>Whole genome sequence of Azospirillum brasilense REC3 isolated from strawberry roots.</title>
        <authorList>
            <person name="Fontana C.A."/>
            <person name="Salazar S.M."/>
            <person name="Bassi D."/>
            <person name="Puglisi E."/>
            <person name="Lovaisa N.C."/>
            <person name="Toffoli L.M."/>
            <person name="Pedraza R."/>
            <person name="Cocconcelli P.S."/>
        </authorList>
    </citation>
    <scope>NUCLEOTIDE SEQUENCE [LARGE SCALE GENOMIC DNA]</scope>
    <source>
        <strain evidence="13 14">REC3</strain>
        <plasmid evidence="13">p29unnamed</plasmid>
    </source>
</reference>
<dbReference type="NCBIfam" id="NF011202">
    <property type="entry name" value="PRK14608.1"/>
    <property type="match status" value="1"/>
</dbReference>
<keyword evidence="5" id="KW-0547">Nucleotide-binding</keyword>
<evidence type="ECO:0000259" key="12">
    <source>
        <dbReference type="Pfam" id="PF08544"/>
    </source>
</evidence>
<evidence type="ECO:0000256" key="7">
    <source>
        <dbReference type="ARBA" id="ARBA00022840"/>
    </source>
</evidence>
<dbReference type="HAMAP" id="MF_00061">
    <property type="entry name" value="IspE"/>
    <property type="match status" value="1"/>
</dbReference>
<dbReference type="EMBL" id="POWG01000049">
    <property type="protein sequence ID" value="PNQ95448.1"/>
    <property type="molecule type" value="Genomic_DNA"/>
</dbReference>
<dbReference type="InterPro" id="IPR014721">
    <property type="entry name" value="Ribsml_uS5_D2-typ_fold_subgr"/>
</dbReference>
<geneLocation type="plasmid" evidence="13">
    <name>p29unnamed</name>
</geneLocation>
<keyword evidence="13" id="KW-0614">Plasmid</keyword>
<dbReference type="PANTHER" id="PTHR43527:SF2">
    <property type="entry name" value="4-DIPHOSPHOCYTIDYL-2-C-METHYL-D-ERYTHRITOL KINASE, CHLOROPLASTIC"/>
    <property type="match status" value="1"/>
</dbReference>
<dbReference type="InterPro" id="IPR013750">
    <property type="entry name" value="GHMP_kinase_C_dom"/>
</dbReference>
<sequence length="353" mass="35759">MSAIAEAAPAKLNLYLHVVGRRDDGYHELDSLVAFAEVADRVTVQPGVARIALRGVDLPSVGPRLAISGPFGPALMGENPAQNLVIRAAYGLAARLGREADAMIALEKVLPIASGIGGGSADAAATLRALARLWGVPVTDQRLYEVAASLGADVPVCVAGRSCYFGGVGEVLEEAPALPETFAVLVNPGVPVPTPAVFKARRGAFSAPARFTGAPADAAALAALLRDRRNDLTDPALTVAPVIAAVLAALDGTDGCLLARLSGSGATCFGLYADAEHAAAAARSIQAAQPHRPTSAAPPLPPPAHSPPRPPVPPAPAHSHPAPPPPVPPPPPGAPARALPPHGLPRRAAADSR</sequence>
<dbReference type="GO" id="GO:0005524">
    <property type="term" value="F:ATP binding"/>
    <property type="evidence" value="ECO:0007669"/>
    <property type="project" value="UniProtKB-KW"/>
</dbReference>
<dbReference type="InterPro" id="IPR020568">
    <property type="entry name" value="Ribosomal_Su5_D2-typ_SF"/>
</dbReference>
<dbReference type="Pfam" id="PF08544">
    <property type="entry name" value="GHMP_kinases_C"/>
    <property type="match status" value="1"/>
</dbReference>
<evidence type="ECO:0000313" key="13">
    <source>
        <dbReference type="EMBL" id="PNQ95448.1"/>
    </source>
</evidence>
<dbReference type="GO" id="GO:0050515">
    <property type="term" value="F:4-(cytidine 5'-diphospho)-2-C-methyl-D-erythritol kinase activity"/>
    <property type="evidence" value="ECO:0007669"/>
    <property type="project" value="UniProtKB-EC"/>
</dbReference>
<dbReference type="Proteomes" id="UP000236268">
    <property type="component" value="Unassembled WGS sequence"/>
</dbReference>
<keyword evidence="4" id="KW-0808">Transferase</keyword>
<dbReference type="EC" id="2.7.1.148" evidence="2"/>
<evidence type="ECO:0000256" key="3">
    <source>
        <dbReference type="ARBA" id="ARBA00017473"/>
    </source>
</evidence>
<dbReference type="GO" id="GO:0016114">
    <property type="term" value="P:terpenoid biosynthetic process"/>
    <property type="evidence" value="ECO:0007669"/>
    <property type="project" value="InterPro"/>
</dbReference>
<feature type="compositionally biased region" description="Pro residues" evidence="10">
    <location>
        <begin position="296"/>
        <end position="334"/>
    </location>
</feature>
<protein>
    <recommendedName>
        <fullName evidence="3">4-diphosphocytidyl-2-C-methyl-D-erythritol kinase</fullName>
        <ecNumber evidence="2">2.7.1.148</ecNumber>
    </recommendedName>
    <alternativeName>
        <fullName evidence="9">4-(cytidine-5'-diphospho)-2-C-methyl-D-erythritol kinase</fullName>
    </alternativeName>
</protein>
<feature type="non-terminal residue" evidence="13">
    <location>
        <position position="353"/>
    </location>
</feature>
<evidence type="ECO:0000313" key="14">
    <source>
        <dbReference type="Proteomes" id="UP000236268"/>
    </source>
</evidence>
<comment type="caution">
    <text evidence="13">The sequence shown here is derived from an EMBL/GenBank/DDBJ whole genome shotgun (WGS) entry which is preliminary data.</text>
</comment>
<evidence type="ECO:0000256" key="8">
    <source>
        <dbReference type="ARBA" id="ARBA00023229"/>
    </source>
</evidence>
<dbReference type="Pfam" id="PF00288">
    <property type="entry name" value="GHMP_kinases_N"/>
    <property type="match status" value="1"/>
</dbReference>
<dbReference type="SUPFAM" id="SSF55060">
    <property type="entry name" value="GHMP Kinase, C-terminal domain"/>
    <property type="match status" value="1"/>
</dbReference>
<keyword evidence="7" id="KW-0067">ATP-binding</keyword>
<evidence type="ECO:0000256" key="5">
    <source>
        <dbReference type="ARBA" id="ARBA00022741"/>
    </source>
</evidence>